<keyword evidence="8 9" id="KW-1015">Disulfide bond</keyword>
<dbReference type="GO" id="GO:0017147">
    <property type="term" value="F:Wnt-protein binding"/>
    <property type="evidence" value="ECO:0007669"/>
    <property type="project" value="TreeGrafter"/>
</dbReference>
<dbReference type="InterPro" id="IPR020067">
    <property type="entry name" value="Frizzled_dom"/>
</dbReference>
<dbReference type="PANTHER" id="PTHR11309">
    <property type="entry name" value="FRIZZLED"/>
    <property type="match status" value="1"/>
</dbReference>
<dbReference type="SMART" id="SM00063">
    <property type="entry name" value="FRI"/>
    <property type="match status" value="1"/>
</dbReference>
<evidence type="ECO:0000256" key="9">
    <source>
        <dbReference type="PROSITE-ProRule" id="PRU00090"/>
    </source>
</evidence>
<dbReference type="Gene3D" id="1.10.2000.10">
    <property type="entry name" value="Frizzled cysteine-rich domain"/>
    <property type="match status" value="1"/>
</dbReference>
<dbReference type="GO" id="GO:0060070">
    <property type="term" value="P:canonical Wnt signaling pathway"/>
    <property type="evidence" value="ECO:0007669"/>
    <property type="project" value="TreeGrafter"/>
</dbReference>
<dbReference type="InterPro" id="IPR036790">
    <property type="entry name" value="Frizzled_dom_sf"/>
</dbReference>
<dbReference type="GO" id="GO:0030154">
    <property type="term" value="P:cell differentiation"/>
    <property type="evidence" value="ECO:0007669"/>
    <property type="project" value="UniProtKB-KW"/>
</dbReference>
<keyword evidence="12" id="KW-1185">Reference proteome</keyword>
<dbReference type="SUPFAM" id="SSF63501">
    <property type="entry name" value="Frizzled cysteine-rich domain"/>
    <property type="match status" value="1"/>
</dbReference>
<dbReference type="PANTHER" id="PTHR11309:SF148">
    <property type="entry name" value="SECRETED FRIZZLED-RELATED PROTEIN 1"/>
    <property type="match status" value="1"/>
</dbReference>
<dbReference type="OrthoDB" id="10053709at2759"/>
<dbReference type="EMBL" id="JABSTR010001215">
    <property type="protein sequence ID" value="KAH9383625.1"/>
    <property type="molecule type" value="Genomic_DNA"/>
</dbReference>
<comment type="caution">
    <text evidence="11">The sequence shown here is derived from an EMBL/GenBank/DDBJ whole genome shotgun (WGS) entry which is preliminary data.</text>
</comment>
<keyword evidence="6" id="KW-0732">Signal</keyword>
<evidence type="ECO:0000256" key="1">
    <source>
        <dbReference type="ARBA" id="ARBA00004613"/>
    </source>
</evidence>
<reference evidence="11 12" key="1">
    <citation type="journal article" date="2020" name="Cell">
        <title>Large-Scale Comparative Analyses of Tick Genomes Elucidate Their Genetic Diversity and Vector Capacities.</title>
        <authorList>
            <consortium name="Tick Genome and Microbiome Consortium (TIGMIC)"/>
            <person name="Jia N."/>
            <person name="Wang J."/>
            <person name="Shi W."/>
            <person name="Du L."/>
            <person name="Sun Y."/>
            <person name="Zhan W."/>
            <person name="Jiang J.F."/>
            <person name="Wang Q."/>
            <person name="Zhang B."/>
            <person name="Ji P."/>
            <person name="Bell-Sakyi L."/>
            <person name="Cui X.M."/>
            <person name="Yuan T.T."/>
            <person name="Jiang B.G."/>
            <person name="Yang W.F."/>
            <person name="Lam T.T."/>
            <person name="Chang Q.C."/>
            <person name="Ding S.J."/>
            <person name="Wang X.J."/>
            <person name="Zhu J.G."/>
            <person name="Ruan X.D."/>
            <person name="Zhao L."/>
            <person name="Wei J.T."/>
            <person name="Ye R.Z."/>
            <person name="Que T.C."/>
            <person name="Du C.H."/>
            <person name="Zhou Y.H."/>
            <person name="Cheng J.X."/>
            <person name="Dai P.F."/>
            <person name="Guo W.B."/>
            <person name="Han X.H."/>
            <person name="Huang E.J."/>
            <person name="Li L.F."/>
            <person name="Wei W."/>
            <person name="Gao Y.C."/>
            <person name="Liu J.Z."/>
            <person name="Shao H.Z."/>
            <person name="Wang X."/>
            <person name="Wang C.C."/>
            <person name="Yang T.C."/>
            <person name="Huo Q.B."/>
            <person name="Li W."/>
            <person name="Chen H.Y."/>
            <person name="Chen S.E."/>
            <person name="Zhou L.G."/>
            <person name="Ni X.B."/>
            <person name="Tian J.H."/>
            <person name="Sheng Y."/>
            <person name="Liu T."/>
            <person name="Pan Y.S."/>
            <person name="Xia L.Y."/>
            <person name="Li J."/>
            <person name="Zhao F."/>
            <person name="Cao W.C."/>
        </authorList>
    </citation>
    <scope>NUCLEOTIDE SEQUENCE [LARGE SCALE GENOMIC DNA]</scope>
    <source>
        <strain evidence="11">HaeL-2018</strain>
    </source>
</reference>
<comment type="similarity">
    <text evidence="2">Belongs to the secreted frizzled-related protein (sFRP) family.</text>
</comment>
<name>A0A9J6H9F7_HAELO</name>
<evidence type="ECO:0000256" key="6">
    <source>
        <dbReference type="ARBA" id="ARBA00022729"/>
    </source>
</evidence>
<protein>
    <recommendedName>
        <fullName evidence="10">FZ domain-containing protein</fullName>
    </recommendedName>
</protein>
<evidence type="ECO:0000256" key="7">
    <source>
        <dbReference type="ARBA" id="ARBA00022782"/>
    </source>
</evidence>
<dbReference type="Pfam" id="PF01392">
    <property type="entry name" value="Fz"/>
    <property type="match status" value="1"/>
</dbReference>
<dbReference type="VEuPathDB" id="VectorBase:HLOH_044521"/>
<keyword evidence="7" id="KW-0221">Differentiation</keyword>
<keyword evidence="3" id="KW-0217">Developmental protein</keyword>
<comment type="caution">
    <text evidence="9">Lacks conserved residue(s) required for the propagation of feature annotation.</text>
</comment>
<evidence type="ECO:0000256" key="3">
    <source>
        <dbReference type="ARBA" id="ARBA00022473"/>
    </source>
</evidence>
<comment type="subcellular location">
    <subcellularLocation>
        <location evidence="1">Secreted</location>
    </subcellularLocation>
</comment>
<feature type="domain" description="FZ" evidence="10">
    <location>
        <begin position="76"/>
        <end position="193"/>
    </location>
</feature>
<organism evidence="11 12">
    <name type="scientific">Haemaphysalis longicornis</name>
    <name type="common">Bush tick</name>
    <dbReference type="NCBI Taxonomy" id="44386"/>
    <lineage>
        <taxon>Eukaryota</taxon>
        <taxon>Metazoa</taxon>
        <taxon>Ecdysozoa</taxon>
        <taxon>Arthropoda</taxon>
        <taxon>Chelicerata</taxon>
        <taxon>Arachnida</taxon>
        <taxon>Acari</taxon>
        <taxon>Parasitiformes</taxon>
        <taxon>Ixodida</taxon>
        <taxon>Ixodoidea</taxon>
        <taxon>Ixodidae</taxon>
        <taxon>Haemaphysalinae</taxon>
        <taxon>Haemaphysalis</taxon>
    </lineage>
</organism>
<feature type="disulfide bond" evidence="9">
    <location>
        <begin position="91"/>
        <end position="137"/>
    </location>
</feature>
<dbReference type="Proteomes" id="UP000821853">
    <property type="component" value="Unassembled WGS sequence"/>
</dbReference>
<sequence>MWGTKSSQGCRRRVCATDSAASAFAPRRRAGAAAAGRGGGRIITIRVGGGMGLVPLRLLLAVAAAAASIDDWAGRLAQPTCLEIPANLTLCRGIGYTRMRLPNLLEHDSMAEVQQQARSWVQLVNRRCHPDTQLFLCSLFSPVCLERPIFPCRSLCEAVRLGCEATMAHYGYPWPDMVRCDKFPLDNDMCIGVQSAAAGHSEDSASAACRACQQANTTESLVDNYCRADFGGYPPGCRSLPSHFRVRPACTRDLNPRPNPRAYCRAQCYQNTLAVPLGDVILECKRTRLLKLREGLPRRQLRRPVLKAPDFERCCGPLKGQVLLMGQRADNGSLAPLLIVPWRRTTAFRKALRLMRGVDCANPLEH</sequence>
<dbReference type="PROSITE" id="PS50038">
    <property type="entry name" value="FZ"/>
    <property type="match status" value="1"/>
</dbReference>
<dbReference type="GO" id="GO:0035567">
    <property type="term" value="P:non-canonical Wnt signaling pathway"/>
    <property type="evidence" value="ECO:0007669"/>
    <property type="project" value="TreeGrafter"/>
</dbReference>
<feature type="disulfide bond" evidence="9">
    <location>
        <begin position="156"/>
        <end position="180"/>
    </location>
</feature>
<dbReference type="AlphaFoldDB" id="A0A9J6H9F7"/>
<evidence type="ECO:0000256" key="8">
    <source>
        <dbReference type="ARBA" id="ARBA00023157"/>
    </source>
</evidence>
<evidence type="ECO:0000313" key="12">
    <source>
        <dbReference type="Proteomes" id="UP000821853"/>
    </source>
</evidence>
<keyword evidence="4" id="KW-0964">Secreted</keyword>
<dbReference type="InterPro" id="IPR015526">
    <property type="entry name" value="Frizzled/SFRP"/>
</dbReference>
<dbReference type="GO" id="GO:0005615">
    <property type="term" value="C:extracellular space"/>
    <property type="evidence" value="ECO:0007669"/>
    <property type="project" value="TreeGrafter"/>
</dbReference>
<keyword evidence="5" id="KW-0879">Wnt signaling pathway</keyword>
<dbReference type="FunFam" id="1.10.2000.10:FF:000001">
    <property type="entry name" value="secreted frizzled-related protein 2"/>
    <property type="match status" value="1"/>
</dbReference>
<evidence type="ECO:0000259" key="10">
    <source>
        <dbReference type="PROSITE" id="PS50038"/>
    </source>
</evidence>
<gene>
    <name evidence="11" type="ORF">HPB48_025318</name>
</gene>
<accession>A0A9J6H9F7</accession>
<evidence type="ECO:0000256" key="4">
    <source>
        <dbReference type="ARBA" id="ARBA00022525"/>
    </source>
</evidence>
<evidence type="ECO:0000313" key="11">
    <source>
        <dbReference type="EMBL" id="KAH9383625.1"/>
    </source>
</evidence>
<evidence type="ECO:0000256" key="5">
    <source>
        <dbReference type="ARBA" id="ARBA00022687"/>
    </source>
</evidence>
<proteinExistence type="inferred from homology"/>
<evidence type="ECO:0000256" key="2">
    <source>
        <dbReference type="ARBA" id="ARBA00010054"/>
    </source>
</evidence>